<keyword evidence="1" id="KW-1133">Transmembrane helix</keyword>
<dbReference type="AlphaFoldDB" id="A0A382JRE0"/>
<dbReference type="EMBL" id="UINC01075742">
    <property type="protein sequence ID" value="SVC14225.1"/>
    <property type="molecule type" value="Genomic_DNA"/>
</dbReference>
<keyword evidence="1" id="KW-0472">Membrane</keyword>
<protein>
    <submittedName>
        <fullName evidence="2">Uncharacterized protein</fullName>
    </submittedName>
</protein>
<keyword evidence="1" id="KW-0812">Transmembrane</keyword>
<name>A0A382JRE0_9ZZZZ</name>
<evidence type="ECO:0000313" key="2">
    <source>
        <dbReference type="EMBL" id="SVC14225.1"/>
    </source>
</evidence>
<proteinExistence type="predicted"/>
<feature type="transmembrane region" description="Helical" evidence="1">
    <location>
        <begin position="17"/>
        <end position="36"/>
    </location>
</feature>
<accession>A0A382JRE0</accession>
<organism evidence="2">
    <name type="scientific">marine metagenome</name>
    <dbReference type="NCBI Taxonomy" id="408172"/>
    <lineage>
        <taxon>unclassified sequences</taxon>
        <taxon>metagenomes</taxon>
        <taxon>ecological metagenomes</taxon>
    </lineage>
</organism>
<evidence type="ECO:0000256" key="1">
    <source>
        <dbReference type="SAM" id="Phobius"/>
    </source>
</evidence>
<gene>
    <name evidence="2" type="ORF">METZ01_LOCUS267079</name>
</gene>
<sequence>SLFLIDKIILRFEKQNVIVGGLIALIIVSSIIYLDFRQPDYDYENEVIEVAKFVSGLSGRINDYGYESYYVEVMDLEDKKFPILSSEINFQKKVIRLQGEAINEIIQDAKDKGLSYLAVTSAGQNDNQILSKIYHEEYNYPYLKKIYDSKNYGFKFNIKIFEINYNEFELA</sequence>
<reference evidence="2" key="1">
    <citation type="submission" date="2018-05" db="EMBL/GenBank/DDBJ databases">
        <authorList>
            <person name="Lanie J.A."/>
            <person name="Ng W.-L."/>
            <person name="Kazmierczak K.M."/>
            <person name="Andrzejewski T.M."/>
            <person name="Davidsen T.M."/>
            <person name="Wayne K.J."/>
            <person name="Tettelin H."/>
            <person name="Glass J.I."/>
            <person name="Rusch D."/>
            <person name="Podicherti R."/>
            <person name="Tsui H.-C.T."/>
            <person name="Winkler M.E."/>
        </authorList>
    </citation>
    <scope>NUCLEOTIDE SEQUENCE</scope>
</reference>
<feature type="non-terminal residue" evidence="2">
    <location>
        <position position="1"/>
    </location>
</feature>